<sequence>MHKLWASTYKEFLLLTRDFGGIAILFVMPLILIITITLIQDSTFKSVTDTQIPILVVDNDQGNVSEIILKGLNESGSFQVITETDENTARDLVFKGKYQLAIVIPKDLSASLSQKVTQNVDGIIAKFGLEETSETMEVPEIESKQVTLYFDPATQLTFKSSVKNGIDKMISKIETQSIYKAFQEQISDDPNDVIFETDTFITFKEVLPTDNDKEMIPNSVQHNVPAWTLFAIFFIIVPLSINIVKEKSQGTFVRLRTNPVSYATVLGGKTLVYLVVCLIQFILMLLIGVFLFPAIGLPTLDVSGRIPLLFVVATFAGLAAIGLGLLLGTIAKTQEQSAPFGATFVVILAALGGVWVPVFVMPKVMQTLSHISPMNWGLNAFYDVFLRNGSFLDILPEISLLLLFFLATTIIAIIYNEKKNAV</sequence>
<feature type="transmembrane region" description="Helical" evidence="8">
    <location>
        <begin position="307"/>
        <end position="328"/>
    </location>
</feature>
<dbReference type="InterPro" id="IPR051449">
    <property type="entry name" value="ABC-2_transporter_component"/>
</dbReference>
<dbReference type="EMBL" id="VSKL01000001">
    <property type="protein sequence ID" value="TYB75297.1"/>
    <property type="molecule type" value="Genomic_DNA"/>
</dbReference>
<evidence type="ECO:0000256" key="2">
    <source>
        <dbReference type="ARBA" id="ARBA00007783"/>
    </source>
</evidence>
<dbReference type="GO" id="GO:0005886">
    <property type="term" value="C:plasma membrane"/>
    <property type="evidence" value="ECO:0007669"/>
    <property type="project" value="UniProtKB-SubCell"/>
</dbReference>
<gene>
    <name evidence="10" type="ORF">ES675_03995</name>
</gene>
<feature type="transmembrane region" description="Helical" evidence="8">
    <location>
        <begin position="394"/>
        <end position="415"/>
    </location>
</feature>
<keyword evidence="5 8" id="KW-0812">Transmembrane</keyword>
<evidence type="ECO:0000256" key="4">
    <source>
        <dbReference type="ARBA" id="ARBA00022475"/>
    </source>
</evidence>
<evidence type="ECO:0000256" key="7">
    <source>
        <dbReference type="ARBA" id="ARBA00023136"/>
    </source>
</evidence>
<protein>
    <submittedName>
        <fullName evidence="10">ABC-2 transporter permease</fullName>
    </submittedName>
</protein>
<evidence type="ECO:0000256" key="8">
    <source>
        <dbReference type="SAM" id="Phobius"/>
    </source>
</evidence>
<organism evidence="10 11">
    <name type="scientific">Bizionia algoritergicola</name>
    <dbReference type="NCBI Taxonomy" id="291187"/>
    <lineage>
        <taxon>Bacteria</taxon>
        <taxon>Pseudomonadati</taxon>
        <taxon>Bacteroidota</taxon>
        <taxon>Flavobacteriia</taxon>
        <taxon>Flavobacteriales</taxon>
        <taxon>Flavobacteriaceae</taxon>
        <taxon>Bizionia</taxon>
    </lineage>
</organism>
<keyword evidence="3" id="KW-0813">Transport</keyword>
<evidence type="ECO:0000256" key="1">
    <source>
        <dbReference type="ARBA" id="ARBA00004651"/>
    </source>
</evidence>
<dbReference type="Proteomes" id="UP000324358">
    <property type="component" value="Unassembled WGS sequence"/>
</dbReference>
<feature type="domain" description="ABC transmembrane type-2" evidence="9">
    <location>
        <begin position="183"/>
        <end position="419"/>
    </location>
</feature>
<dbReference type="InterPro" id="IPR013525">
    <property type="entry name" value="ABC2_TM"/>
</dbReference>
<dbReference type="Gene3D" id="3.40.1710.10">
    <property type="entry name" value="abc type-2 transporter like domain"/>
    <property type="match status" value="1"/>
</dbReference>
<reference evidence="10 11" key="1">
    <citation type="submission" date="2019-08" db="EMBL/GenBank/DDBJ databases">
        <title>Genomes of Antarctic Bizionia species.</title>
        <authorList>
            <person name="Bowman J.P."/>
        </authorList>
    </citation>
    <scope>NUCLEOTIDE SEQUENCE [LARGE SCALE GENOMIC DNA]</scope>
    <source>
        <strain evidence="10 11">APA-1</strain>
    </source>
</reference>
<evidence type="ECO:0000313" key="11">
    <source>
        <dbReference type="Proteomes" id="UP000324358"/>
    </source>
</evidence>
<evidence type="ECO:0000256" key="6">
    <source>
        <dbReference type="ARBA" id="ARBA00022989"/>
    </source>
</evidence>
<comment type="caution">
    <text evidence="10">The sequence shown here is derived from an EMBL/GenBank/DDBJ whole genome shotgun (WGS) entry which is preliminary data.</text>
</comment>
<dbReference type="RefSeq" id="WP_066247482.1">
    <property type="nucleotide sequence ID" value="NZ_VSKL01000001.1"/>
</dbReference>
<dbReference type="PANTHER" id="PTHR30294:SF38">
    <property type="entry name" value="TRANSPORT PERMEASE PROTEIN"/>
    <property type="match status" value="1"/>
</dbReference>
<proteinExistence type="inferred from homology"/>
<dbReference type="Pfam" id="PF12698">
    <property type="entry name" value="ABC2_membrane_3"/>
    <property type="match status" value="1"/>
</dbReference>
<name>A0A5D0R1D2_9FLAO</name>
<feature type="transmembrane region" description="Helical" evidence="8">
    <location>
        <begin position="224"/>
        <end position="244"/>
    </location>
</feature>
<dbReference type="PROSITE" id="PS51012">
    <property type="entry name" value="ABC_TM2"/>
    <property type="match status" value="1"/>
</dbReference>
<dbReference type="AlphaFoldDB" id="A0A5D0R1D2"/>
<keyword evidence="7 8" id="KW-0472">Membrane</keyword>
<evidence type="ECO:0000256" key="5">
    <source>
        <dbReference type="ARBA" id="ARBA00022692"/>
    </source>
</evidence>
<evidence type="ECO:0000256" key="3">
    <source>
        <dbReference type="ARBA" id="ARBA00022448"/>
    </source>
</evidence>
<feature type="transmembrane region" description="Helical" evidence="8">
    <location>
        <begin position="271"/>
        <end position="295"/>
    </location>
</feature>
<accession>A0A5D0R1D2</accession>
<dbReference type="PANTHER" id="PTHR30294">
    <property type="entry name" value="MEMBRANE COMPONENT OF ABC TRANSPORTER YHHJ-RELATED"/>
    <property type="match status" value="1"/>
</dbReference>
<evidence type="ECO:0000259" key="9">
    <source>
        <dbReference type="PROSITE" id="PS51012"/>
    </source>
</evidence>
<comment type="subcellular location">
    <subcellularLocation>
        <location evidence="1">Cell membrane</location>
        <topology evidence="1">Multi-pass membrane protein</topology>
    </subcellularLocation>
</comment>
<dbReference type="InterPro" id="IPR047817">
    <property type="entry name" value="ABC2_TM_bact-type"/>
</dbReference>
<keyword evidence="6 8" id="KW-1133">Transmembrane helix</keyword>
<dbReference type="OrthoDB" id="266913at2"/>
<keyword evidence="4" id="KW-1003">Cell membrane</keyword>
<feature type="transmembrane region" description="Helical" evidence="8">
    <location>
        <begin position="340"/>
        <end position="360"/>
    </location>
</feature>
<comment type="similarity">
    <text evidence="2">Belongs to the ABC-2 integral membrane protein family.</text>
</comment>
<dbReference type="GO" id="GO:0140359">
    <property type="term" value="F:ABC-type transporter activity"/>
    <property type="evidence" value="ECO:0007669"/>
    <property type="project" value="InterPro"/>
</dbReference>
<evidence type="ECO:0000313" key="10">
    <source>
        <dbReference type="EMBL" id="TYB75297.1"/>
    </source>
</evidence>
<feature type="transmembrane region" description="Helical" evidence="8">
    <location>
        <begin position="21"/>
        <end position="39"/>
    </location>
</feature>
<keyword evidence="11" id="KW-1185">Reference proteome</keyword>